<name>A0A2L0EWX2_SORCE</name>
<dbReference type="InterPro" id="IPR011990">
    <property type="entry name" value="TPR-like_helical_dom_sf"/>
</dbReference>
<evidence type="ECO:0000256" key="2">
    <source>
        <dbReference type="SAM" id="MobiDB-lite"/>
    </source>
</evidence>
<protein>
    <submittedName>
        <fullName evidence="5">Uncharacterized protein</fullName>
    </submittedName>
</protein>
<feature type="transmembrane region" description="Helical" evidence="3">
    <location>
        <begin position="208"/>
        <end position="231"/>
    </location>
</feature>
<feature type="transmembrane region" description="Helical" evidence="3">
    <location>
        <begin position="259"/>
        <end position="282"/>
    </location>
</feature>
<feature type="region of interest" description="Disordered" evidence="2">
    <location>
        <begin position="295"/>
        <end position="325"/>
    </location>
</feature>
<dbReference type="Proteomes" id="UP000238348">
    <property type="component" value="Chromosome"/>
</dbReference>
<feature type="chain" id="PRO_5014798123" evidence="4">
    <location>
        <begin position="20"/>
        <end position="339"/>
    </location>
</feature>
<dbReference type="PROSITE" id="PS50005">
    <property type="entry name" value="TPR"/>
    <property type="match status" value="1"/>
</dbReference>
<keyword evidence="3" id="KW-0472">Membrane</keyword>
<feature type="signal peptide" evidence="4">
    <location>
        <begin position="1"/>
        <end position="19"/>
    </location>
</feature>
<dbReference type="InterPro" id="IPR019734">
    <property type="entry name" value="TPR_rpt"/>
</dbReference>
<dbReference type="AlphaFoldDB" id="A0A2L0EWX2"/>
<evidence type="ECO:0000256" key="4">
    <source>
        <dbReference type="SAM" id="SignalP"/>
    </source>
</evidence>
<evidence type="ECO:0000256" key="1">
    <source>
        <dbReference type="PROSITE-ProRule" id="PRU00339"/>
    </source>
</evidence>
<dbReference type="Gene3D" id="1.25.40.10">
    <property type="entry name" value="Tetratricopeptide repeat domain"/>
    <property type="match status" value="1"/>
</dbReference>
<gene>
    <name evidence="5" type="ORF">SOCE26_052560</name>
</gene>
<dbReference type="EMBL" id="CP012673">
    <property type="protein sequence ID" value="AUX43801.1"/>
    <property type="molecule type" value="Genomic_DNA"/>
</dbReference>
<accession>A0A2L0EWX2</accession>
<feature type="repeat" description="TPR" evidence="1">
    <location>
        <begin position="83"/>
        <end position="116"/>
    </location>
</feature>
<dbReference type="SUPFAM" id="SSF48452">
    <property type="entry name" value="TPR-like"/>
    <property type="match status" value="1"/>
</dbReference>
<evidence type="ECO:0000256" key="3">
    <source>
        <dbReference type="SAM" id="Phobius"/>
    </source>
</evidence>
<keyword evidence="1" id="KW-0802">TPR repeat</keyword>
<keyword evidence="3" id="KW-1133">Transmembrane helix</keyword>
<evidence type="ECO:0000313" key="6">
    <source>
        <dbReference type="Proteomes" id="UP000238348"/>
    </source>
</evidence>
<evidence type="ECO:0000313" key="5">
    <source>
        <dbReference type="EMBL" id="AUX43801.1"/>
    </source>
</evidence>
<proteinExistence type="predicted"/>
<feature type="compositionally biased region" description="Low complexity" evidence="2">
    <location>
        <begin position="19"/>
        <end position="58"/>
    </location>
</feature>
<keyword evidence="4" id="KW-0732">Signal</keyword>
<organism evidence="5 6">
    <name type="scientific">Sorangium cellulosum</name>
    <name type="common">Polyangium cellulosum</name>
    <dbReference type="NCBI Taxonomy" id="56"/>
    <lineage>
        <taxon>Bacteria</taxon>
        <taxon>Pseudomonadati</taxon>
        <taxon>Myxococcota</taxon>
        <taxon>Polyangia</taxon>
        <taxon>Polyangiales</taxon>
        <taxon>Polyangiaceae</taxon>
        <taxon>Sorangium</taxon>
    </lineage>
</organism>
<feature type="region of interest" description="Disordered" evidence="2">
    <location>
        <begin position="166"/>
        <end position="199"/>
    </location>
</feature>
<reference evidence="5 6" key="1">
    <citation type="submission" date="2015-09" db="EMBL/GenBank/DDBJ databases">
        <title>Sorangium comparison.</title>
        <authorList>
            <person name="Zaburannyi N."/>
            <person name="Bunk B."/>
            <person name="Overmann J."/>
            <person name="Mueller R."/>
        </authorList>
    </citation>
    <scope>NUCLEOTIDE SEQUENCE [LARGE SCALE GENOMIC DNA]</scope>
    <source>
        <strain evidence="5 6">So ce26</strain>
    </source>
</reference>
<dbReference type="Pfam" id="PF13432">
    <property type="entry name" value="TPR_16"/>
    <property type="match status" value="1"/>
</dbReference>
<sequence>MRFACGIAAAALWVSPARAAQAPPAPVGPSSAAPGSSLPASAAPASAAPGAHAPSSAGKELRAPAPPPPSAEAAAKQRRIERATALHDEARVLYQRGEYRAAIAKLEAAVALDPEGKVLVYNLAVIHERLGEIDKAEQHYVHYLDMETLPKEREEVTAVLKRLQGAKRELSSAKPPPPSPAAPRAAARPPPRRRPVVADDARPLPPSFFVSGAVAAGSLVLGGVFAGFALARNPGAGATTGEGVSVVDLQADASAAHRYAVAADVAFLVAGLSGAAALYLYVSPRAPGAYTTTPRLPSATWRAPSPGHGGALPSHDARPGEPTISLSLGASGARVRVQF</sequence>
<feature type="region of interest" description="Disordered" evidence="2">
    <location>
        <begin position="19"/>
        <end position="76"/>
    </location>
</feature>
<keyword evidence="3" id="KW-0812">Transmembrane</keyword>